<sequence length="161" mass="17980">MVTTRSRAWAVAATVHDPEVPVLTIEDLGILRDVRELEDRVEIVITPTYSGCPAMDTIRQDLELAFTEAGYDRVVVETVLSPAWTTDWMTDEGKRKLEAYGIAPPRVSSERRGPIPVALGVRCPRCGSLDTREVSRFGSTSCKALFECRACLEPFDHFKVH</sequence>
<dbReference type="Pfam" id="PF23451">
    <property type="entry name" value="Zn_ribbon_PaaD"/>
    <property type="match status" value="1"/>
</dbReference>
<dbReference type="InterPro" id="IPR056572">
    <property type="entry name" value="Zn_ribbon_PaaD"/>
</dbReference>
<name>A0A939TQV4_9MICO</name>
<protein>
    <submittedName>
        <fullName evidence="3">Phenylacetate-CoA oxygenase subunit PaaJ</fullName>
    </submittedName>
</protein>
<dbReference type="SUPFAM" id="SSF117916">
    <property type="entry name" value="Fe-S cluster assembly (FSCA) domain-like"/>
    <property type="match status" value="1"/>
</dbReference>
<evidence type="ECO:0000259" key="1">
    <source>
        <dbReference type="Pfam" id="PF01883"/>
    </source>
</evidence>
<feature type="domain" description="MIP18 family-like" evidence="1">
    <location>
        <begin position="13"/>
        <end position="65"/>
    </location>
</feature>
<organism evidence="3 4">
    <name type="scientific">Microbacterium stercoris</name>
    <dbReference type="NCBI Taxonomy" id="2820289"/>
    <lineage>
        <taxon>Bacteria</taxon>
        <taxon>Bacillati</taxon>
        <taxon>Actinomycetota</taxon>
        <taxon>Actinomycetes</taxon>
        <taxon>Micrococcales</taxon>
        <taxon>Microbacteriaceae</taxon>
        <taxon>Microbacterium</taxon>
    </lineage>
</organism>
<gene>
    <name evidence="3" type="primary">paaJ</name>
    <name evidence="3" type="ORF">J5V96_10045</name>
</gene>
<comment type="caution">
    <text evidence="3">The sequence shown here is derived from an EMBL/GenBank/DDBJ whole genome shotgun (WGS) entry which is preliminary data.</text>
</comment>
<reference evidence="3" key="1">
    <citation type="submission" date="2021-03" db="EMBL/GenBank/DDBJ databases">
        <title>Microbacterium sp. nov., a novel actinobacterium isolated from cow dung.</title>
        <authorList>
            <person name="Zhang L."/>
        </authorList>
    </citation>
    <scope>NUCLEOTIDE SEQUENCE</scope>
    <source>
        <strain evidence="3">NEAU-LLB</strain>
    </source>
</reference>
<dbReference type="NCBIfam" id="TIGR02159">
    <property type="entry name" value="PA_CoA_Oxy4"/>
    <property type="match status" value="1"/>
</dbReference>
<dbReference type="InterPro" id="IPR002744">
    <property type="entry name" value="MIP18-like"/>
</dbReference>
<dbReference type="InterPro" id="IPR011883">
    <property type="entry name" value="PaaD-like"/>
</dbReference>
<keyword evidence="4" id="KW-1185">Reference proteome</keyword>
<dbReference type="AlphaFoldDB" id="A0A939TQV4"/>
<dbReference type="Gene3D" id="3.30.300.130">
    <property type="entry name" value="Fe-S cluster assembly (FSCA)"/>
    <property type="match status" value="1"/>
</dbReference>
<feature type="domain" description="PaaD zinc beta ribbon" evidence="2">
    <location>
        <begin position="119"/>
        <end position="159"/>
    </location>
</feature>
<dbReference type="InterPro" id="IPR052339">
    <property type="entry name" value="Fe-S_Maturation_MIP18"/>
</dbReference>
<dbReference type="RefSeq" id="WP_208503336.1">
    <property type="nucleotide sequence ID" value="NZ_JAGFOA010000003.1"/>
</dbReference>
<dbReference type="InterPro" id="IPR034904">
    <property type="entry name" value="FSCA_dom_sf"/>
</dbReference>
<proteinExistence type="predicted"/>
<evidence type="ECO:0000313" key="3">
    <source>
        <dbReference type="EMBL" id="MBO3663855.1"/>
    </source>
</evidence>
<dbReference type="Proteomes" id="UP000680132">
    <property type="component" value="Unassembled WGS sequence"/>
</dbReference>
<dbReference type="EMBL" id="JAGFOA010000003">
    <property type="protein sequence ID" value="MBO3663855.1"/>
    <property type="molecule type" value="Genomic_DNA"/>
</dbReference>
<dbReference type="PANTHER" id="PTHR42831:SF3">
    <property type="entry name" value="1,2-PHENYLACETYL-COA EPOXIDASE, SUBUNIT D-RELATED"/>
    <property type="match status" value="1"/>
</dbReference>
<evidence type="ECO:0000259" key="2">
    <source>
        <dbReference type="Pfam" id="PF23451"/>
    </source>
</evidence>
<dbReference type="PANTHER" id="PTHR42831">
    <property type="entry name" value="FE-S PROTEIN MATURATION AUXILIARY FACTOR YITW"/>
    <property type="match status" value="1"/>
</dbReference>
<accession>A0A939TQV4</accession>
<dbReference type="Pfam" id="PF01883">
    <property type="entry name" value="FeS_assembly_P"/>
    <property type="match status" value="1"/>
</dbReference>
<evidence type="ECO:0000313" key="4">
    <source>
        <dbReference type="Proteomes" id="UP000680132"/>
    </source>
</evidence>